<protein>
    <submittedName>
        <fullName evidence="5">4399_t:CDS:1</fullName>
    </submittedName>
</protein>
<reference evidence="5" key="1">
    <citation type="submission" date="2021-06" db="EMBL/GenBank/DDBJ databases">
        <authorList>
            <person name="Kallberg Y."/>
            <person name="Tangrot J."/>
            <person name="Rosling A."/>
        </authorList>
    </citation>
    <scope>NUCLEOTIDE SEQUENCE</scope>
    <source>
        <strain evidence="5">IN212</strain>
    </source>
</reference>
<comment type="caution">
    <text evidence="5">The sequence shown here is derived from an EMBL/GenBank/DDBJ whole genome shotgun (WGS) entry which is preliminary data.</text>
</comment>
<dbReference type="InterPro" id="IPR037278">
    <property type="entry name" value="ARFGAP/RecO"/>
</dbReference>
<dbReference type="SMART" id="SM00105">
    <property type="entry name" value="ArfGap"/>
    <property type="match status" value="1"/>
</dbReference>
<evidence type="ECO:0000256" key="2">
    <source>
        <dbReference type="ARBA" id="ARBA00022771"/>
    </source>
</evidence>
<dbReference type="SUPFAM" id="SSF57863">
    <property type="entry name" value="ArfGap/RecO-like zinc finger"/>
    <property type="match status" value="1"/>
</dbReference>
<dbReference type="Gene3D" id="1.20.1270.60">
    <property type="entry name" value="Arfaptin homology (AH) domain/BAR domain"/>
    <property type="match status" value="1"/>
</dbReference>
<keyword evidence="1" id="KW-0479">Metal-binding</keyword>
<dbReference type="PANTHER" id="PTHR23180:SF160">
    <property type="entry name" value="ADP-RIBOSYLATION FACTOR GTPASE-ACTIVATING PROTEIN EFFECTOR PROTEIN 1"/>
    <property type="match status" value="1"/>
</dbReference>
<gene>
    <name evidence="5" type="ORF">RFULGI_LOCUS8220</name>
</gene>
<accession>A0A9N9DQC8</accession>
<dbReference type="Proteomes" id="UP000789396">
    <property type="component" value="Unassembled WGS sequence"/>
</dbReference>
<dbReference type="OrthoDB" id="10266696at2759"/>
<name>A0A9N9DQC8_9GLOM</name>
<sequence length="385" mass="44792">MHDMFIEPLEAFAKNEILPLKDVKKGFEKAGSEADFALSRYMSKRPKDSMIADASSEVSDTRREFHYRYLDYVIKINQLEAKKKFEFMEYARTEYNNDIKESQQLKRSLLENAQETYNPLHSFKAGTKYRAHQGSDATIVKKSGHLFMKGNQRVMQSWTRKYFTISEEQLNYCTENQQDMEDWIYCLQTAAEEALYTNQMPKFDSSGMGKLISQDTQRNDINSNNQVNYDSSQSIQQSILRIKQLPGNECCVDCKSKGNKVRSLMLDKWEPESLEVMSKLGNFKVNQIFEAKLVGDNERKLMNSSWEREKFIIDKYVNKEFVVQKDEKIDLSNSVDLVFWKAMSDSNLHEALRCLSLGANVDWKNDKENYTTALHQAILRSDDVA</sequence>
<dbReference type="GO" id="GO:0005096">
    <property type="term" value="F:GTPase activator activity"/>
    <property type="evidence" value="ECO:0007669"/>
    <property type="project" value="InterPro"/>
</dbReference>
<keyword evidence="6" id="KW-1185">Reference proteome</keyword>
<dbReference type="EMBL" id="CAJVPZ010012987">
    <property type="protein sequence ID" value="CAG8644962.1"/>
    <property type="molecule type" value="Genomic_DNA"/>
</dbReference>
<dbReference type="AlphaFoldDB" id="A0A9N9DQC8"/>
<organism evidence="5 6">
    <name type="scientific">Racocetra fulgida</name>
    <dbReference type="NCBI Taxonomy" id="60492"/>
    <lineage>
        <taxon>Eukaryota</taxon>
        <taxon>Fungi</taxon>
        <taxon>Fungi incertae sedis</taxon>
        <taxon>Mucoromycota</taxon>
        <taxon>Glomeromycotina</taxon>
        <taxon>Glomeromycetes</taxon>
        <taxon>Diversisporales</taxon>
        <taxon>Gigasporaceae</taxon>
        <taxon>Racocetra</taxon>
    </lineage>
</organism>
<feature type="non-terminal residue" evidence="5">
    <location>
        <position position="385"/>
    </location>
</feature>
<dbReference type="Pfam" id="PF16746">
    <property type="entry name" value="BAR_3"/>
    <property type="match status" value="1"/>
</dbReference>
<keyword evidence="3" id="KW-0862">Zinc</keyword>
<feature type="domain" description="Arf-GAP" evidence="4">
    <location>
        <begin position="236"/>
        <end position="330"/>
    </location>
</feature>
<evidence type="ECO:0000256" key="1">
    <source>
        <dbReference type="ARBA" id="ARBA00022723"/>
    </source>
</evidence>
<dbReference type="InterPro" id="IPR038508">
    <property type="entry name" value="ArfGAP_dom_sf"/>
</dbReference>
<evidence type="ECO:0000256" key="3">
    <source>
        <dbReference type="ARBA" id="ARBA00022833"/>
    </source>
</evidence>
<dbReference type="SUPFAM" id="SSF103657">
    <property type="entry name" value="BAR/IMD domain-like"/>
    <property type="match status" value="1"/>
</dbReference>
<dbReference type="GO" id="GO:0008270">
    <property type="term" value="F:zinc ion binding"/>
    <property type="evidence" value="ECO:0007669"/>
    <property type="project" value="UniProtKB-KW"/>
</dbReference>
<dbReference type="PANTHER" id="PTHR23180">
    <property type="entry name" value="CENTAURIN/ARF"/>
    <property type="match status" value="1"/>
</dbReference>
<keyword evidence="2" id="KW-0863">Zinc-finger</keyword>
<dbReference type="Gene3D" id="1.10.220.150">
    <property type="entry name" value="Arf GTPase activating protein"/>
    <property type="match status" value="1"/>
</dbReference>
<dbReference type="InterPro" id="IPR045258">
    <property type="entry name" value="ACAP1/2/3-like"/>
</dbReference>
<proteinExistence type="predicted"/>
<dbReference type="InterPro" id="IPR027267">
    <property type="entry name" value="AH/BAR_dom_sf"/>
</dbReference>
<dbReference type="InterPro" id="IPR004148">
    <property type="entry name" value="BAR_dom"/>
</dbReference>
<dbReference type="SUPFAM" id="SSF50729">
    <property type="entry name" value="PH domain-like"/>
    <property type="match status" value="1"/>
</dbReference>
<dbReference type="Pfam" id="PF01412">
    <property type="entry name" value="ArfGap"/>
    <property type="match status" value="1"/>
</dbReference>
<evidence type="ECO:0000313" key="6">
    <source>
        <dbReference type="Proteomes" id="UP000789396"/>
    </source>
</evidence>
<evidence type="ECO:0000259" key="4">
    <source>
        <dbReference type="SMART" id="SM00105"/>
    </source>
</evidence>
<evidence type="ECO:0000313" key="5">
    <source>
        <dbReference type="EMBL" id="CAG8644962.1"/>
    </source>
</evidence>
<dbReference type="GO" id="GO:0005737">
    <property type="term" value="C:cytoplasm"/>
    <property type="evidence" value="ECO:0007669"/>
    <property type="project" value="InterPro"/>
</dbReference>
<dbReference type="InterPro" id="IPR001164">
    <property type="entry name" value="ArfGAP_dom"/>
</dbReference>